<evidence type="ECO:0000256" key="2">
    <source>
        <dbReference type="SAM" id="Phobius"/>
    </source>
</evidence>
<feature type="transmembrane region" description="Helical" evidence="2">
    <location>
        <begin position="473"/>
        <end position="496"/>
    </location>
</feature>
<feature type="transmembrane region" description="Helical" evidence="2">
    <location>
        <begin position="409"/>
        <end position="427"/>
    </location>
</feature>
<accession>A0AAD0FPD0</accession>
<dbReference type="SUPFAM" id="SSF46565">
    <property type="entry name" value="Chaperone J-domain"/>
    <property type="match status" value="1"/>
</dbReference>
<dbReference type="InterPro" id="IPR036869">
    <property type="entry name" value="J_dom_sf"/>
</dbReference>
<evidence type="ECO:0000256" key="1">
    <source>
        <dbReference type="ARBA" id="ARBA00023186"/>
    </source>
</evidence>
<evidence type="ECO:0000313" key="3">
    <source>
        <dbReference type="EMBL" id="AUI09594.1"/>
    </source>
</evidence>
<organism evidence="3 4">
    <name type="scientific">Stenotrophomonas maltophilia</name>
    <name type="common">Pseudomonas maltophilia</name>
    <name type="synonym">Xanthomonas maltophilia</name>
    <dbReference type="NCBI Taxonomy" id="40324"/>
    <lineage>
        <taxon>Bacteria</taxon>
        <taxon>Pseudomonadati</taxon>
        <taxon>Pseudomonadota</taxon>
        <taxon>Gammaproteobacteria</taxon>
        <taxon>Lysobacterales</taxon>
        <taxon>Lysobacteraceae</taxon>
        <taxon>Stenotrophomonas</taxon>
        <taxon>Stenotrophomonas maltophilia group</taxon>
    </lineage>
</organism>
<sequence length="511" mass="56628">MSWALQVLELDASADERAIKRAYAKRLRVTRPDGDPEAFQQLHEAYQAALQWARERAHCGDDALGGLDDAIAVDSSAQAAPLLQAHFPPPSPESPESPDMDMDMARLDALLPFEGRPAPSHGPVHTSAPMPIEATPNDAAEPALDLHRFARLVVDTATDSDPDSFERWLATRQELWSLTDKQRIGDTVLQILLRQGAPVCAENFDLLDLCFCWNEIGSDIDPFEIHLRREQLHHYWRLQPHNHAALVACLDRPEAPVSAREARVRMERLTRPWHRLEALWTACMPGRVETMRRTLELLGVHYAQDVLPPLNPDQVAFWQILSQPRKVTPLKMQLGVLRSILCALILLLVLGALALADDPSRPRNHGMASIGQVALYGGLAVLIGGSLLLPLGGLMQWQCAPEHPRQHGWLPRLLLVPLLAIGALLLMQVADARLVGGILAWATLLLAAIRLWARSSFEFELRPWMALLAIPMVKIGALALMIGEVAAVLAMAVWTIDAVIHARPKPEPRGY</sequence>
<protein>
    <submittedName>
        <fullName evidence="3">Heat-shock protein</fullName>
    </submittedName>
</protein>
<keyword evidence="1" id="KW-0143">Chaperone</keyword>
<feature type="transmembrane region" description="Helical" evidence="2">
    <location>
        <begin position="434"/>
        <end position="453"/>
    </location>
</feature>
<name>A0AAD0FPD0_STEMA</name>
<proteinExistence type="predicted"/>
<dbReference type="Proteomes" id="UP000234414">
    <property type="component" value="Chromosome"/>
</dbReference>
<keyword evidence="2" id="KW-0812">Transmembrane</keyword>
<dbReference type="EMBL" id="CP025298">
    <property type="protein sequence ID" value="AUI09594.1"/>
    <property type="molecule type" value="Genomic_DNA"/>
</dbReference>
<feature type="transmembrane region" description="Helical" evidence="2">
    <location>
        <begin position="368"/>
        <end position="389"/>
    </location>
</feature>
<keyword evidence="2" id="KW-1133">Transmembrane helix</keyword>
<dbReference type="RefSeq" id="WP_053085947.1">
    <property type="nucleotide sequence ID" value="NZ_CP025298.1"/>
</dbReference>
<gene>
    <name evidence="3" type="ORF">SmaCSM2_21415</name>
</gene>
<keyword evidence="2" id="KW-0472">Membrane</keyword>
<reference evidence="3 4" key="1">
    <citation type="submission" date="2017-12" db="EMBL/GenBank/DDBJ databases">
        <title>Complete Genome Sequence of Stenotrophomonas maltophilia CSM2.</title>
        <authorList>
            <person name="Castro-Jaimes S."/>
            <person name="Lopez-Leal G."/>
            <person name="Barberena Jonas C."/>
            <person name="Bustos P."/>
            <person name="Perez-Oseguera A."/>
            <person name="Cevallos M.A."/>
        </authorList>
    </citation>
    <scope>NUCLEOTIDE SEQUENCE [LARGE SCALE GENOMIC DNA]</scope>
    <source>
        <strain evidence="3 4">CSM2</strain>
    </source>
</reference>
<feature type="transmembrane region" description="Helical" evidence="2">
    <location>
        <begin position="335"/>
        <end position="356"/>
    </location>
</feature>
<dbReference type="Gene3D" id="1.10.287.110">
    <property type="entry name" value="DnaJ domain"/>
    <property type="match status" value="1"/>
</dbReference>
<evidence type="ECO:0000313" key="4">
    <source>
        <dbReference type="Proteomes" id="UP000234414"/>
    </source>
</evidence>
<dbReference type="AlphaFoldDB" id="A0AAD0FPD0"/>